<evidence type="ECO:0000259" key="5">
    <source>
        <dbReference type="Pfam" id="PF08281"/>
    </source>
</evidence>
<evidence type="ECO:0000313" key="7">
    <source>
        <dbReference type="Proteomes" id="UP000676386"/>
    </source>
</evidence>
<comment type="similarity">
    <text evidence="1">Belongs to the sigma-70 factor family. ECF subfamily.</text>
</comment>
<keyword evidence="4" id="KW-0804">Transcription</keyword>
<comment type="caution">
    <text evidence="6">The sequence shown here is derived from an EMBL/GenBank/DDBJ whole genome shotgun (WGS) entry which is preliminary data.</text>
</comment>
<organism evidence="6 7">
    <name type="scientific">Chitinophaga hostae</name>
    <dbReference type="NCBI Taxonomy" id="2831022"/>
    <lineage>
        <taxon>Bacteria</taxon>
        <taxon>Pseudomonadati</taxon>
        <taxon>Bacteroidota</taxon>
        <taxon>Chitinophagia</taxon>
        <taxon>Chitinophagales</taxon>
        <taxon>Chitinophagaceae</taxon>
        <taxon>Chitinophaga</taxon>
    </lineage>
</organism>
<feature type="domain" description="RNA polymerase sigma factor 70 region 4 type 2" evidence="5">
    <location>
        <begin position="131"/>
        <end position="177"/>
    </location>
</feature>
<keyword evidence="7" id="KW-1185">Reference proteome</keyword>
<dbReference type="PANTHER" id="PTHR43133">
    <property type="entry name" value="RNA POLYMERASE ECF-TYPE SIGMA FACTO"/>
    <property type="match status" value="1"/>
</dbReference>
<evidence type="ECO:0000256" key="3">
    <source>
        <dbReference type="ARBA" id="ARBA00023082"/>
    </source>
</evidence>
<dbReference type="InterPro" id="IPR013249">
    <property type="entry name" value="RNA_pol_sigma70_r4_t2"/>
</dbReference>
<dbReference type="InterPro" id="IPR036388">
    <property type="entry name" value="WH-like_DNA-bd_sf"/>
</dbReference>
<dbReference type="Gene3D" id="1.10.1740.10">
    <property type="match status" value="1"/>
</dbReference>
<evidence type="ECO:0000313" key="6">
    <source>
        <dbReference type="EMBL" id="MBS0028186.1"/>
    </source>
</evidence>
<dbReference type="Proteomes" id="UP000676386">
    <property type="component" value="Unassembled WGS sequence"/>
</dbReference>
<dbReference type="RefSeq" id="WP_211973295.1">
    <property type="nucleotide sequence ID" value="NZ_CBFHAM010000111.1"/>
</dbReference>
<dbReference type="Pfam" id="PF08281">
    <property type="entry name" value="Sigma70_r4_2"/>
    <property type="match status" value="1"/>
</dbReference>
<accession>A0ABS5IYZ3</accession>
<dbReference type="NCBIfam" id="TIGR02937">
    <property type="entry name" value="sigma70-ECF"/>
    <property type="match status" value="1"/>
</dbReference>
<dbReference type="Gene3D" id="1.10.10.10">
    <property type="entry name" value="Winged helix-like DNA-binding domain superfamily/Winged helix DNA-binding domain"/>
    <property type="match status" value="1"/>
</dbReference>
<evidence type="ECO:0000256" key="1">
    <source>
        <dbReference type="ARBA" id="ARBA00010641"/>
    </source>
</evidence>
<sequence length="203" mass="23564">MSMDDDAHAWEGLCSGEKEALLLLYRKYYHALLFIGLKEIRDADVVKDAIQHLFLYLWDKRDCLEQARNVRSYLIIALLRKLSADWKKSVRHQHLALAWNGDADAPLPTPEEILISRQSQASAQSYLMLHINALPARQRELILLKFYEGLSYEEIVARTGLSYRTIYNKIHEALKKLRTVINKDHPAYGEVMSVLLIWLTMQV</sequence>
<dbReference type="SUPFAM" id="SSF88946">
    <property type="entry name" value="Sigma2 domain of RNA polymerase sigma factors"/>
    <property type="match status" value="1"/>
</dbReference>
<dbReference type="InterPro" id="IPR013325">
    <property type="entry name" value="RNA_pol_sigma_r2"/>
</dbReference>
<gene>
    <name evidence="6" type="ORF">KE626_12785</name>
</gene>
<proteinExistence type="inferred from homology"/>
<protein>
    <submittedName>
        <fullName evidence="6">Sigma-70 family RNA polymerase sigma factor</fullName>
    </submittedName>
</protein>
<name>A0ABS5IYZ3_9BACT</name>
<reference evidence="6 7" key="1">
    <citation type="submission" date="2021-04" db="EMBL/GenBank/DDBJ databases">
        <title>Chitinophaga sp. nov., isolated from the rhizosphere soil.</title>
        <authorList>
            <person name="He S."/>
        </authorList>
    </citation>
    <scope>NUCLEOTIDE SEQUENCE [LARGE SCALE GENOMIC DNA]</scope>
    <source>
        <strain evidence="6 7">2R12</strain>
    </source>
</reference>
<dbReference type="InterPro" id="IPR014284">
    <property type="entry name" value="RNA_pol_sigma-70_dom"/>
</dbReference>
<keyword evidence="2" id="KW-0805">Transcription regulation</keyword>
<dbReference type="InterPro" id="IPR013324">
    <property type="entry name" value="RNA_pol_sigma_r3/r4-like"/>
</dbReference>
<dbReference type="PANTHER" id="PTHR43133:SF46">
    <property type="entry name" value="RNA POLYMERASE SIGMA-70 FACTOR ECF SUBFAMILY"/>
    <property type="match status" value="1"/>
</dbReference>
<evidence type="ECO:0000256" key="4">
    <source>
        <dbReference type="ARBA" id="ARBA00023163"/>
    </source>
</evidence>
<dbReference type="CDD" id="cd06171">
    <property type="entry name" value="Sigma70_r4"/>
    <property type="match status" value="1"/>
</dbReference>
<dbReference type="SUPFAM" id="SSF88659">
    <property type="entry name" value="Sigma3 and sigma4 domains of RNA polymerase sigma factors"/>
    <property type="match status" value="1"/>
</dbReference>
<dbReference type="InterPro" id="IPR039425">
    <property type="entry name" value="RNA_pol_sigma-70-like"/>
</dbReference>
<evidence type="ECO:0000256" key="2">
    <source>
        <dbReference type="ARBA" id="ARBA00023015"/>
    </source>
</evidence>
<keyword evidence="3" id="KW-0731">Sigma factor</keyword>
<dbReference type="EMBL" id="JAGTXB010000005">
    <property type="protein sequence ID" value="MBS0028186.1"/>
    <property type="molecule type" value="Genomic_DNA"/>
</dbReference>